<dbReference type="PANTHER" id="PTHR34475">
    <property type="match status" value="1"/>
</dbReference>
<organism evidence="4 5">
    <name type="scientific">Candidatus Glomeribacter gigasporarum BEG34</name>
    <dbReference type="NCBI Taxonomy" id="1070319"/>
    <lineage>
        <taxon>Bacteria</taxon>
        <taxon>Pseudomonadati</taxon>
        <taxon>Pseudomonadota</taxon>
        <taxon>Betaproteobacteria</taxon>
        <taxon>Burkholderiales</taxon>
        <taxon>Burkholderiaceae</taxon>
        <taxon>Candidatus Glomeribacter</taxon>
    </lineage>
</organism>
<dbReference type="InterPro" id="IPR001387">
    <property type="entry name" value="Cro/C1-type_HTH"/>
</dbReference>
<feature type="compositionally biased region" description="Basic and acidic residues" evidence="1">
    <location>
        <begin position="21"/>
        <end position="36"/>
    </location>
</feature>
<evidence type="ECO:0000313" key="5">
    <source>
        <dbReference type="Proteomes" id="UP000054051"/>
    </source>
</evidence>
<dbReference type="STRING" id="1070319.CAGGBEG34_280033"/>
<evidence type="ECO:0000313" key="4">
    <source>
        <dbReference type="EMBL" id="CCD29690.1"/>
    </source>
</evidence>
<dbReference type="eggNOG" id="COG1426">
    <property type="taxonomic scope" value="Bacteria"/>
</dbReference>
<sequence>MDKQLPSPEDRITVKSATADKAMRLSEAKPRPEQEAMRSVGRKLAQLREARRWKMEDLSEHLKVPVIRLRALEAGNLDSLPEMAFVIGMVRSYAKMLDVDPAPLVGELRQAHDLPGTPLELPGSDGVKLPRRHRSWTARYGLWGGAGACVLLLVAWLFRQYTEREIYPRPPASRTVTESPQKEINAPDTHSPDTSAPAHFPVESAASAVDRLDSPHTAEAPPAENHVQSDIPSVLHFKVSQNTWISVRQREDGQSVYTGLLSAGEERDIQAQPPVDVVVGNVAGLESLELDGEPVEPSKYKGRQGSHVARFSLP</sequence>
<dbReference type="PANTHER" id="PTHR34475:SF1">
    <property type="entry name" value="CYTOSKELETON PROTEIN RODZ"/>
    <property type="match status" value="1"/>
</dbReference>
<dbReference type="InterPro" id="IPR010982">
    <property type="entry name" value="Lambda_DNA-bd_dom_sf"/>
</dbReference>
<dbReference type="Pfam" id="PF13413">
    <property type="entry name" value="HTH_25"/>
    <property type="match status" value="1"/>
</dbReference>
<dbReference type="SUPFAM" id="SSF47413">
    <property type="entry name" value="lambda repressor-like DNA-binding domains"/>
    <property type="match status" value="1"/>
</dbReference>
<feature type="region of interest" description="Disordered" evidence="1">
    <location>
        <begin position="170"/>
        <end position="231"/>
    </location>
</feature>
<comment type="caution">
    <text evidence="4">The sequence shown here is derived from an EMBL/GenBank/DDBJ whole genome shotgun (WGS) entry which is preliminary data.</text>
</comment>
<protein>
    <submittedName>
        <fullName evidence="4">Transcriptional regulator, XRE family</fullName>
    </submittedName>
</protein>
<dbReference type="CDD" id="cd00093">
    <property type="entry name" value="HTH_XRE"/>
    <property type="match status" value="1"/>
</dbReference>
<evidence type="ECO:0000259" key="3">
    <source>
        <dbReference type="Pfam" id="PF13464"/>
    </source>
</evidence>
<evidence type="ECO:0000256" key="2">
    <source>
        <dbReference type="SAM" id="Phobius"/>
    </source>
</evidence>
<dbReference type="Proteomes" id="UP000054051">
    <property type="component" value="Unassembled WGS sequence"/>
</dbReference>
<gene>
    <name evidence="4" type="ORF">CAGGBEG34_280033</name>
</gene>
<feature type="transmembrane region" description="Helical" evidence="2">
    <location>
        <begin position="140"/>
        <end position="158"/>
    </location>
</feature>
<dbReference type="GO" id="GO:0003677">
    <property type="term" value="F:DNA binding"/>
    <property type="evidence" value="ECO:0007669"/>
    <property type="project" value="InterPro"/>
</dbReference>
<dbReference type="RefSeq" id="WP_006682840.1">
    <property type="nucleotide sequence ID" value="NZ_CAFB01000045.1"/>
</dbReference>
<proteinExistence type="predicted"/>
<dbReference type="Gene3D" id="1.10.260.40">
    <property type="entry name" value="lambda repressor-like DNA-binding domains"/>
    <property type="match status" value="1"/>
</dbReference>
<evidence type="ECO:0000256" key="1">
    <source>
        <dbReference type="SAM" id="MobiDB-lite"/>
    </source>
</evidence>
<keyword evidence="5" id="KW-1185">Reference proteome</keyword>
<feature type="region of interest" description="Disordered" evidence="1">
    <location>
        <begin position="1"/>
        <end position="40"/>
    </location>
</feature>
<dbReference type="AlphaFoldDB" id="G2JA89"/>
<keyword evidence="2" id="KW-1133">Transmembrane helix</keyword>
<reference evidence="4 5" key="1">
    <citation type="submission" date="2011-08" db="EMBL/GenBank/DDBJ databases">
        <title>The genome of the obligate endobacterium of an arbuscular mycorrhizal fungus reveals an interphylum network of nutritional interactions.</title>
        <authorList>
            <person name="Ghignone S."/>
            <person name="Salvioli A."/>
            <person name="Anca I."/>
            <person name="Lumini E."/>
            <person name="Ortu G."/>
            <person name="Petiti L."/>
            <person name="Cruveiller S."/>
            <person name="Bianciotto V."/>
            <person name="Piffanelli P."/>
            <person name="Lanfranco L."/>
            <person name="Bonfante P."/>
        </authorList>
    </citation>
    <scope>NUCLEOTIDE SEQUENCE [LARGE SCALE GENOMIC DNA]</scope>
    <source>
        <strain evidence="4 5">BEG34</strain>
    </source>
</reference>
<accession>G2JA89</accession>
<dbReference type="EMBL" id="CAFB01000045">
    <property type="protein sequence ID" value="CCD29690.1"/>
    <property type="molecule type" value="Genomic_DNA"/>
</dbReference>
<name>G2JA89_9BURK</name>
<keyword evidence="2" id="KW-0812">Transmembrane</keyword>
<dbReference type="OrthoDB" id="8561330at2"/>
<dbReference type="InterPro" id="IPR050400">
    <property type="entry name" value="Bact_Cytoskel_RodZ"/>
</dbReference>
<dbReference type="Pfam" id="PF13464">
    <property type="entry name" value="RodZ_C"/>
    <property type="match status" value="1"/>
</dbReference>
<feature type="region of interest" description="Disordered" evidence="1">
    <location>
        <begin position="293"/>
        <end position="314"/>
    </location>
</feature>
<feature type="domain" description="Cytoskeleton protein RodZ-like C-terminal" evidence="3">
    <location>
        <begin position="237"/>
        <end position="311"/>
    </location>
</feature>
<dbReference type="InterPro" id="IPR025194">
    <property type="entry name" value="RodZ-like_C"/>
</dbReference>
<keyword evidence="2" id="KW-0472">Membrane</keyword>
<feature type="compositionally biased region" description="Basic and acidic residues" evidence="1">
    <location>
        <begin position="1"/>
        <end position="13"/>
    </location>
</feature>